<feature type="transmembrane region" description="Helical" evidence="1">
    <location>
        <begin position="175"/>
        <end position="197"/>
    </location>
</feature>
<sequence length="335" mass="36601">MSPRQDWRLFLPGPVRDLPADLAVVVAGVALTLVATLTPGLAGTPLRVVVGLPFVLFIPGYALIAALFPERGPPIDADEDHDRISGIDGIERVALSFGTSIAVVPLLGLVLNFTPWGIRLAPILVVVSGFTLVATAFAASRRSALPEGERLVVPYQRWFAAARDELFEPASRTDAMLNVVLVVSVVLATASVGYAVAVPKDGESFTELYLLTEDGNDELTADNYPEELVRGEPASLVLGVGNREHRPVNYTVVAVLQRVEVSNNSTTVLESERLRTFTPRLEHNETWHEPHEVRPTMTGERLRLTYLLYEGAPPASPTVDNAYREVHLWVTVREN</sequence>
<evidence type="ECO:0000313" key="3">
    <source>
        <dbReference type="EMBL" id="GGC47816.1"/>
    </source>
</evidence>
<reference evidence="3" key="2">
    <citation type="submission" date="2020-09" db="EMBL/GenBank/DDBJ databases">
        <authorList>
            <person name="Sun Q."/>
            <person name="Sedlacek I."/>
        </authorList>
    </citation>
    <scope>NUCLEOTIDE SEQUENCE</scope>
    <source>
        <strain evidence="3">CCM 7217</strain>
    </source>
</reference>
<dbReference type="RefSeq" id="WP_188423155.1">
    <property type="nucleotide sequence ID" value="NZ_BMCI01000001.1"/>
</dbReference>
<keyword evidence="1" id="KW-1133">Transmembrane helix</keyword>
<feature type="transmembrane region" description="Helical" evidence="1">
    <location>
        <begin position="20"/>
        <end position="42"/>
    </location>
</feature>
<gene>
    <name evidence="3" type="ORF">GCM10007209_06840</name>
</gene>
<dbReference type="Proteomes" id="UP000646833">
    <property type="component" value="Unassembled WGS sequence"/>
</dbReference>
<evidence type="ECO:0000259" key="2">
    <source>
        <dbReference type="Pfam" id="PF07760"/>
    </source>
</evidence>
<dbReference type="Pfam" id="PF07760">
    <property type="entry name" value="DUF1616"/>
    <property type="match status" value="1"/>
</dbReference>
<reference evidence="3" key="1">
    <citation type="journal article" date="2014" name="Int. J. Syst. Evol. Microbiol.">
        <title>Complete genome sequence of Corynebacterium casei LMG S-19264T (=DSM 44701T), isolated from a smear-ripened cheese.</title>
        <authorList>
            <consortium name="US DOE Joint Genome Institute (JGI-PGF)"/>
            <person name="Walter F."/>
            <person name="Albersmeier A."/>
            <person name="Kalinowski J."/>
            <person name="Ruckert C."/>
        </authorList>
    </citation>
    <scope>NUCLEOTIDE SEQUENCE</scope>
    <source>
        <strain evidence="3">CCM 7217</strain>
    </source>
</reference>
<feature type="transmembrane region" description="Helical" evidence="1">
    <location>
        <begin position="120"/>
        <end position="140"/>
    </location>
</feature>
<feature type="transmembrane region" description="Helical" evidence="1">
    <location>
        <begin position="48"/>
        <end position="68"/>
    </location>
</feature>
<keyword evidence="1" id="KW-0812">Transmembrane</keyword>
<evidence type="ECO:0000313" key="4">
    <source>
        <dbReference type="Proteomes" id="UP000646833"/>
    </source>
</evidence>
<dbReference type="InterPro" id="IPR011674">
    <property type="entry name" value="DUF1616"/>
</dbReference>
<protein>
    <recommendedName>
        <fullName evidence="2">DUF1616 domain-containing protein</fullName>
    </recommendedName>
</protein>
<dbReference type="AlphaFoldDB" id="A0A830E3R9"/>
<dbReference type="InterPro" id="IPR014495">
    <property type="entry name" value="UCP018671"/>
</dbReference>
<feature type="domain" description="DUF1616" evidence="2">
    <location>
        <begin position="25"/>
        <end position="331"/>
    </location>
</feature>
<feature type="transmembrane region" description="Helical" evidence="1">
    <location>
        <begin position="93"/>
        <end position="114"/>
    </location>
</feature>
<keyword evidence="1" id="KW-0472">Membrane</keyword>
<evidence type="ECO:0000256" key="1">
    <source>
        <dbReference type="SAM" id="Phobius"/>
    </source>
</evidence>
<comment type="caution">
    <text evidence="3">The sequence shown here is derived from an EMBL/GenBank/DDBJ whole genome shotgun (WGS) entry which is preliminary data.</text>
</comment>
<organism evidence="3 4">
    <name type="scientific">Haloferax sulfurifontis</name>
    <dbReference type="NCBI Taxonomy" id="255616"/>
    <lineage>
        <taxon>Archaea</taxon>
        <taxon>Methanobacteriati</taxon>
        <taxon>Methanobacteriota</taxon>
        <taxon>Stenosarchaea group</taxon>
        <taxon>Halobacteria</taxon>
        <taxon>Halobacteriales</taxon>
        <taxon>Haloferacaceae</taxon>
        <taxon>Haloferax</taxon>
    </lineage>
</organism>
<accession>A0A830E3R9</accession>
<dbReference type="PIRSF" id="PIRSF018671">
    <property type="entry name" value="UCP018671"/>
    <property type="match status" value="1"/>
</dbReference>
<dbReference type="EMBL" id="BMCI01000001">
    <property type="protein sequence ID" value="GGC47816.1"/>
    <property type="molecule type" value="Genomic_DNA"/>
</dbReference>
<proteinExistence type="predicted"/>
<name>A0A830E3R9_9EURY</name>